<evidence type="ECO:0000256" key="2">
    <source>
        <dbReference type="ARBA" id="ARBA00005126"/>
    </source>
</evidence>
<protein>
    <recommendedName>
        <fullName evidence="4">6-pyruvoyltetrahydropterin synthase</fullName>
        <ecNumber evidence="4">4.2.3.12</ecNumber>
    </recommendedName>
</protein>
<dbReference type="FunCoup" id="A0A1E7F6Q8">
    <property type="interactions" value="53"/>
</dbReference>
<keyword evidence="6" id="KW-0862">Zinc</keyword>
<name>A0A1E7F6Q8_9STRA</name>
<dbReference type="Gene3D" id="3.30.479.10">
    <property type="entry name" value="6-pyruvoyl tetrahydropterin synthase/QueD"/>
    <property type="match status" value="1"/>
</dbReference>
<dbReference type="GO" id="GO:0046872">
    <property type="term" value="F:metal ion binding"/>
    <property type="evidence" value="ECO:0007669"/>
    <property type="project" value="UniProtKB-KW"/>
</dbReference>
<comment type="similarity">
    <text evidence="3">Belongs to the PTPS family.</text>
</comment>
<dbReference type="UniPathway" id="UPA00849">
    <property type="reaction ID" value="UER00819"/>
</dbReference>
<keyword evidence="10" id="KW-1185">Reference proteome</keyword>
<evidence type="ECO:0000313" key="9">
    <source>
        <dbReference type="EMBL" id="OEU13794.1"/>
    </source>
</evidence>
<dbReference type="InterPro" id="IPR038418">
    <property type="entry name" value="6-PTP_synth/QueD_sf"/>
</dbReference>
<reference evidence="9 10" key="1">
    <citation type="submission" date="2016-09" db="EMBL/GenBank/DDBJ databases">
        <title>Extensive genetic diversity and differential bi-allelic expression allows diatom success in the polar Southern Ocean.</title>
        <authorList>
            <consortium name="DOE Joint Genome Institute"/>
            <person name="Mock T."/>
            <person name="Otillar R.P."/>
            <person name="Strauss J."/>
            <person name="Dupont C."/>
            <person name="Frickenhaus S."/>
            <person name="Maumus F."/>
            <person name="Mcmullan M."/>
            <person name="Sanges R."/>
            <person name="Schmutz J."/>
            <person name="Toseland A."/>
            <person name="Valas R."/>
            <person name="Veluchamy A."/>
            <person name="Ward B.J."/>
            <person name="Allen A."/>
            <person name="Barry K."/>
            <person name="Falciatore A."/>
            <person name="Ferrante M."/>
            <person name="Fortunato A.E."/>
            <person name="Gloeckner G."/>
            <person name="Gruber A."/>
            <person name="Hipkin R."/>
            <person name="Janech M."/>
            <person name="Kroth P."/>
            <person name="Leese F."/>
            <person name="Lindquist E."/>
            <person name="Lyon B.R."/>
            <person name="Martin J."/>
            <person name="Mayer C."/>
            <person name="Parker M."/>
            <person name="Quesneville H."/>
            <person name="Raymond J."/>
            <person name="Uhlig C."/>
            <person name="Valentin K.U."/>
            <person name="Worden A.Z."/>
            <person name="Armbrust E.V."/>
            <person name="Bowler C."/>
            <person name="Green B."/>
            <person name="Moulton V."/>
            <person name="Van Oosterhout C."/>
            <person name="Grigoriev I."/>
        </authorList>
    </citation>
    <scope>NUCLEOTIDE SEQUENCE [LARGE SCALE GENOMIC DNA]</scope>
    <source>
        <strain evidence="9 10">CCMP1102</strain>
    </source>
</reference>
<evidence type="ECO:0000256" key="6">
    <source>
        <dbReference type="ARBA" id="ARBA00022833"/>
    </source>
</evidence>
<dbReference type="OrthoDB" id="14045at2759"/>
<evidence type="ECO:0000256" key="1">
    <source>
        <dbReference type="ARBA" id="ARBA00001947"/>
    </source>
</evidence>
<keyword evidence="5" id="KW-0479">Metal-binding</keyword>
<feature type="non-terminal residue" evidence="9">
    <location>
        <position position="177"/>
    </location>
</feature>
<dbReference type="AlphaFoldDB" id="A0A1E7F6Q8"/>
<dbReference type="Proteomes" id="UP000095751">
    <property type="component" value="Unassembled WGS sequence"/>
</dbReference>
<dbReference type="EC" id="4.2.3.12" evidence="4"/>
<dbReference type="PANTHER" id="PTHR12589:SF7">
    <property type="entry name" value="6-PYRUVOYL TETRAHYDROBIOPTERIN SYNTHASE"/>
    <property type="match status" value="1"/>
</dbReference>
<evidence type="ECO:0000256" key="7">
    <source>
        <dbReference type="ARBA" id="ARBA00023007"/>
    </source>
</evidence>
<gene>
    <name evidence="9" type="ORF">FRACYDRAFT_143661</name>
</gene>
<dbReference type="SUPFAM" id="SSF55620">
    <property type="entry name" value="Tetrahydrobiopterin biosynthesis enzymes-like"/>
    <property type="match status" value="1"/>
</dbReference>
<dbReference type="EMBL" id="KV784361">
    <property type="protein sequence ID" value="OEU13794.1"/>
    <property type="molecule type" value="Genomic_DNA"/>
</dbReference>
<organism evidence="9 10">
    <name type="scientific">Fragilariopsis cylindrus CCMP1102</name>
    <dbReference type="NCBI Taxonomy" id="635003"/>
    <lineage>
        <taxon>Eukaryota</taxon>
        <taxon>Sar</taxon>
        <taxon>Stramenopiles</taxon>
        <taxon>Ochrophyta</taxon>
        <taxon>Bacillariophyta</taxon>
        <taxon>Bacillariophyceae</taxon>
        <taxon>Bacillariophycidae</taxon>
        <taxon>Bacillariales</taxon>
        <taxon>Bacillariaceae</taxon>
        <taxon>Fragilariopsis</taxon>
    </lineage>
</organism>
<evidence type="ECO:0000256" key="5">
    <source>
        <dbReference type="ARBA" id="ARBA00022723"/>
    </source>
</evidence>
<dbReference type="KEGG" id="fcy:FRACYDRAFT_143661"/>
<dbReference type="GO" id="GO:0006729">
    <property type="term" value="P:tetrahydrobiopterin biosynthetic process"/>
    <property type="evidence" value="ECO:0007669"/>
    <property type="project" value="UniProtKB-UniPathway"/>
</dbReference>
<accession>A0A1E7F6Q8</accession>
<sequence>TTNFEVYVSKADFKFNAAHFVAFRGFRERLHGHNYTVGVRLLGSRKISHDGYVMDFGDVKAVVKKVCKKLNERFLCPIKSDVIDIQIVQQDDVVVGNNSNKSNDCSSKSVILTCEDGAKFVMPRDDCAMLPIVHATVEELAIYVWSEILIGLDSKILRQRGIHTMEVVMAEAPGQEA</sequence>
<keyword evidence="8" id="KW-0456">Lyase</keyword>
<proteinExistence type="inferred from homology"/>
<dbReference type="InParanoid" id="A0A1E7F6Q8"/>
<dbReference type="PANTHER" id="PTHR12589">
    <property type="entry name" value="PYRUVOYL TETRAHYDROBIOPTERIN SYNTHASE"/>
    <property type="match status" value="1"/>
</dbReference>
<comment type="cofactor">
    <cofactor evidence="1">
        <name>Zn(2+)</name>
        <dbReference type="ChEBI" id="CHEBI:29105"/>
    </cofactor>
</comment>
<evidence type="ECO:0000256" key="3">
    <source>
        <dbReference type="ARBA" id="ARBA00009164"/>
    </source>
</evidence>
<keyword evidence="7" id="KW-0783">Tetrahydrobiopterin biosynthesis</keyword>
<evidence type="ECO:0000256" key="8">
    <source>
        <dbReference type="ARBA" id="ARBA00023239"/>
    </source>
</evidence>
<feature type="non-terminal residue" evidence="9">
    <location>
        <position position="1"/>
    </location>
</feature>
<evidence type="ECO:0000313" key="10">
    <source>
        <dbReference type="Proteomes" id="UP000095751"/>
    </source>
</evidence>
<dbReference type="GO" id="GO:0003874">
    <property type="term" value="F:6-pyruvoyltetrahydropterin synthase activity"/>
    <property type="evidence" value="ECO:0007669"/>
    <property type="project" value="UniProtKB-EC"/>
</dbReference>
<dbReference type="InterPro" id="IPR007115">
    <property type="entry name" value="6-PTP_synth/QueD"/>
</dbReference>
<dbReference type="Pfam" id="PF01242">
    <property type="entry name" value="PTPS"/>
    <property type="match status" value="1"/>
</dbReference>
<evidence type="ECO:0000256" key="4">
    <source>
        <dbReference type="ARBA" id="ARBA00013100"/>
    </source>
</evidence>
<comment type="pathway">
    <text evidence="2">Cofactor biosynthesis; tetrahydrobiopterin biosynthesis; tetrahydrobiopterin from 7,8-dihydroneopterin triphosphate: step 1/3.</text>
</comment>